<evidence type="ECO:0000313" key="3">
    <source>
        <dbReference type="Proteomes" id="UP001589568"/>
    </source>
</evidence>
<evidence type="ECO:0000313" key="2">
    <source>
        <dbReference type="EMBL" id="MFB9472142.1"/>
    </source>
</evidence>
<gene>
    <name evidence="2" type="ORF">ACFFR3_21730</name>
</gene>
<evidence type="ECO:0000256" key="1">
    <source>
        <dbReference type="SAM" id="SignalP"/>
    </source>
</evidence>
<organism evidence="2 3">
    <name type="scientific">Nonomuraea salmonea</name>
    <dbReference type="NCBI Taxonomy" id="46181"/>
    <lineage>
        <taxon>Bacteria</taxon>
        <taxon>Bacillati</taxon>
        <taxon>Actinomycetota</taxon>
        <taxon>Actinomycetes</taxon>
        <taxon>Streptosporangiales</taxon>
        <taxon>Streptosporangiaceae</taxon>
        <taxon>Nonomuraea</taxon>
    </lineage>
</organism>
<evidence type="ECO:0008006" key="4">
    <source>
        <dbReference type="Google" id="ProtNLM"/>
    </source>
</evidence>
<dbReference type="Proteomes" id="UP001589568">
    <property type="component" value="Unassembled WGS sequence"/>
</dbReference>
<keyword evidence="1" id="KW-0732">Signal</keyword>
<name>A0ABV5NPI7_9ACTN</name>
<dbReference type="RefSeq" id="WP_364380388.1">
    <property type="nucleotide sequence ID" value="NZ_JBHMCF010000020.1"/>
</dbReference>
<keyword evidence="3" id="KW-1185">Reference proteome</keyword>
<dbReference type="EMBL" id="JBHMCF010000020">
    <property type="protein sequence ID" value="MFB9472142.1"/>
    <property type="molecule type" value="Genomic_DNA"/>
</dbReference>
<protein>
    <recommendedName>
        <fullName evidence="4">SH3 domain-containing protein</fullName>
    </recommendedName>
</protein>
<comment type="caution">
    <text evidence="2">The sequence shown here is derived from an EMBL/GenBank/DDBJ whole genome shotgun (WGS) entry which is preliminary data.</text>
</comment>
<sequence length="96" mass="10059">MRFGPMALAALLAVPALSARPAYDFAAPGVAIRAEPAAAARVHGFGQPGEGFASNREEEHEAYACGPYETTLWHHGHNASTGVIGWVPACDLLDSD</sequence>
<proteinExistence type="predicted"/>
<feature type="signal peptide" evidence="1">
    <location>
        <begin position="1"/>
        <end position="26"/>
    </location>
</feature>
<feature type="chain" id="PRO_5045061157" description="SH3 domain-containing protein" evidence="1">
    <location>
        <begin position="27"/>
        <end position="96"/>
    </location>
</feature>
<reference evidence="2 3" key="1">
    <citation type="submission" date="2024-09" db="EMBL/GenBank/DDBJ databases">
        <authorList>
            <person name="Sun Q."/>
            <person name="Mori K."/>
        </authorList>
    </citation>
    <scope>NUCLEOTIDE SEQUENCE [LARGE SCALE GENOMIC DNA]</scope>
    <source>
        <strain evidence="2 3">JCM 3324</strain>
    </source>
</reference>
<accession>A0ABV5NPI7</accession>